<keyword evidence="4" id="KW-1185">Reference proteome</keyword>
<dbReference type="InterPro" id="IPR002740">
    <property type="entry name" value="EVE_domain"/>
</dbReference>
<evidence type="ECO:0000313" key="4">
    <source>
        <dbReference type="Proteomes" id="UP000239236"/>
    </source>
</evidence>
<evidence type="ECO:0000259" key="2">
    <source>
        <dbReference type="Pfam" id="PF01878"/>
    </source>
</evidence>
<organism evidence="3 4">
    <name type="scientific">Bacillus wiedmannii</name>
    <dbReference type="NCBI Taxonomy" id="1890302"/>
    <lineage>
        <taxon>Bacteria</taxon>
        <taxon>Bacillati</taxon>
        <taxon>Bacillota</taxon>
        <taxon>Bacilli</taxon>
        <taxon>Bacillales</taxon>
        <taxon>Bacillaceae</taxon>
        <taxon>Bacillus</taxon>
        <taxon>Bacillus cereus group</taxon>
    </lineage>
</organism>
<dbReference type="Pfam" id="PF01844">
    <property type="entry name" value="HNH"/>
    <property type="match status" value="1"/>
</dbReference>
<name>A0ABX5DXR7_9BACI</name>
<gene>
    <name evidence="3" type="ORF">C6357_00845</name>
</gene>
<dbReference type="InterPro" id="IPR003615">
    <property type="entry name" value="HNH_nuc"/>
</dbReference>
<protein>
    <recommendedName>
        <fullName evidence="5">HNH domain-containing protein</fullName>
    </recommendedName>
</protein>
<dbReference type="SUPFAM" id="SSF88697">
    <property type="entry name" value="PUA domain-like"/>
    <property type="match status" value="1"/>
</dbReference>
<evidence type="ECO:0000313" key="3">
    <source>
        <dbReference type="EMBL" id="PRT42556.1"/>
    </source>
</evidence>
<dbReference type="EMBL" id="PVRR01000001">
    <property type="protein sequence ID" value="PRT42556.1"/>
    <property type="molecule type" value="Genomic_DNA"/>
</dbReference>
<reference evidence="3 4" key="1">
    <citation type="submission" date="2018-03" db="EMBL/GenBank/DDBJ databases">
        <title>Genotypic and phenotypic analysis of antagonistic Bacillus spp. isolated from rhizosphere soil of plants in Tibet.</title>
        <authorList>
            <person name="Borriss R."/>
            <person name="Lasch P."/>
            <person name="Wu L."/>
            <person name="Wu H."/>
            <person name="Gao X."/>
        </authorList>
    </citation>
    <scope>NUCLEOTIDE SEQUENCE [LARGE SCALE GENOMIC DNA]</scope>
    <source>
        <strain evidence="3 4">NMSW16</strain>
    </source>
</reference>
<dbReference type="InterPro" id="IPR015947">
    <property type="entry name" value="PUA-like_sf"/>
</dbReference>
<dbReference type="Gene3D" id="1.10.30.50">
    <property type="match status" value="1"/>
</dbReference>
<dbReference type="InterPro" id="IPR002711">
    <property type="entry name" value="HNH"/>
</dbReference>
<dbReference type="Pfam" id="PF01878">
    <property type="entry name" value="EVE"/>
    <property type="match status" value="1"/>
</dbReference>
<feature type="domain" description="HNH" evidence="1">
    <location>
        <begin position="395"/>
        <end position="450"/>
    </location>
</feature>
<sequence>MKKASLVRIYYRGREYMNTWIFQGNPKRFNVDDYVLGNEIIWWSIRQERLAKYIQINDEVFIWRSDGGIKGTGGIIARAVVITLPKIYKNDGEPAAYLYEKLGDKLNLAVKLKVLEVDVKKGINRMELINHTRLNDLKVLLLKQNTNYLVDEKHKSYLKQMWYNRFPVNSGNVSTRFSLIKSLEQVRENMKQFEKDLIEVEELEKELKSFQQWYYLHNDGLLAPSKFIGYQEMKGHMYVDKAAIAGLDGRVTEKKLKKLGFVTTNNELLKKFVQQKLNGRTRKDFSVNILESEREQIEVSFSQSFIDNEGNNEDTHVLPPLDSSNRVREYNHYSNEMKDSENLRQLYEKVKSDIESQEVEEGARLEGTKVSYHMDKYERNSENRVKAIEIHGLNCCACGFNFEEVYGERGEGFIEIHHIKPLSTLEEAVLIDPERDLVPLCANCHRMVHRKKDEVLTIEELKALLNK</sequence>
<proteinExistence type="predicted"/>
<evidence type="ECO:0000259" key="1">
    <source>
        <dbReference type="Pfam" id="PF01844"/>
    </source>
</evidence>
<dbReference type="Proteomes" id="UP000239236">
    <property type="component" value="Unassembled WGS sequence"/>
</dbReference>
<comment type="caution">
    <text evidence="3">The sequence shown here is derived from an EMBL/GenBank/DDBJ whole genome shotgun (WGS) entry which is preliminary data.</text>
</comment>
<accession>A0ABX5DXR7</accession>
<evidence type="ECO:0008006" key="5">
    <source>
        <dbReference type="Google" id="ProtNLM"/>
    </source>
</evidence>
<dbReference type="CDD" id="cd00085">
    <property type="entry name" value="HNHc"/>
    <property type="match status" value="1"/>
</dbReference>
<feature type="domain" description="EVE" evidence="2">
    <location>
        <begin position="18"/>
        <end position="144"/>
    </location>
</feature>